<keyword evidence="2" id="KW-0732">Signal</keyword>
<keyword evidence="1" id="KW-0812">Transmembrane</keyword>
<organism evidence="3 4">
    <name type="scientific">Curtobacterium citreum</name>
    <dbReference type="NCBI Taxonomy" id="2036"/>
    <lineage>
        <taxon>Bacteria</taxon>
        <taxon>Bacillati</taxon>
        <taxon>Actinomycetota</taxon>
        <taxon>Actinomycetes</taxon>
        <taxon>Micrococcales</taxon>
        <taxon>Microbacteriaceae</taxon>
        <taxon>Curtobacterium</taxon>
    </lineage>
</organism>
<protein>
    <submittedName>
        <fullName evidence="3">Uncharacterized protein</fullName>
    </submittedName>
</protein>
<comment type="caution">
    <text evidence="3">The sequence shown here is derived from an EMBL/GenBank/DDBJ whole genome shotgun (WGS) entry which is preliminary data.</text>
</comment>
<evidence type="ECO:0000313" key="4">
    <source>
        <dbReference type="Proteomes" id="UP000539146"/>
    </source>
</evidence>
<dbReference type="AlphaFoldDB" id="A0A850DQF5"/>
<proteinExistence type="predicted"/>
<dbReference type="RefSeq" id="WP_175325605.1">
    <property type="nucleotide sequence ID" value="NZ_BAAAWP010000001.1"/>
</dbReference>
<gene>
    <name evidence="3" type="ORF">HP467_06420</name>
</gene>
<feature type="chain" id="PRO_5032729111" evidence="2">
    <location>
        <begin position="28"/>
        <end position="99"/>
    </location>
</feature>
<keyword evidence="1" id="KW-0472">Membrane</keyword>
<evidence type="ECO:0000256" key="2">
    <source>
        <dbReference type="SAM" id="SignalP"/>
    </source>
</evidence>
<name>A0A850DQF5_9MICO</name>
<accession>A0A850DQF5</accession>
<dbReference type="InterPro" id="IPR006311">
    <property type="entry name" value="TAT_signal"/>
</dbReference>
<feature type="signal peptide" evidence="2">
    <location>
        <begin position="1"/>
        <end position="27"/>
    </location>
</feature>
<reference evidence="3 4" key="1">
    <citation type="submission" date="2020-05" db="EMBL/GenBank/DDBJ databases">
        <title>Genome Sequencing of Type Strains.</title>
        <authorList>
            <person name="Lemaire J.F."/>
            <person name="Inderbitzin P."/>
            <person name="Gregorio O.A."/>
            <person name="Collins S.B."/>
            <person name="Wespe N."/>
            <person name="Knight-Connoni V."/>
        </authorList>
    </citation>
    <scope>NUCLEOTIDE SEQUENCE [LARGE SCALE GENOMIC DNA]</scope>
    <source>
        <strain evidence="3 4">DSM 20512</strain>
    </source>
</reference>
<dbReference type="PROSITE" id="PS51318">
    <property type="entry name" value="TAT"/>
    <property type="match status" value="1"/>
</dbReference>
<sequence length="99" mass="9780">MRPRHSARRAALLLAGLAAGSVVVAAAAEHLAWPVAPAFPWAHSGSYSYVAGRSGEAVGHVAQVVAWGSSALAVVLSLAAVVAGAVASNAPRTDGAARS</sequence>
<evidence type="ECO:0000256" key="1">
    <source>
        <dbReference type="SAM" id="Phobius"/>
    </source>
</evidence>
<evidence type="ECO:0000313" key="3">
    <source>
        <dbReference type="EMBL" id="NUU27747.1"/>
    </source>
</evidence>
<feature type="transmembrane region" description="Helical" evidence="1">
    <location>
        <begin position="64"/>
        <end position="88"/>
    </location>
</feature>
<dbReference type="Proteomes" id="UP000539146">
    <property type="component" value="Unassembled WGS sequence"/>
</dbReference>
<dbReference type="EMBL" id="JABMCG010000093">
    <property type="protein sequence ID" value="NUU27747.1"/>
    <property type="molecule type" value="Genomic_DNA"/>
</dbReference>
<keyword evidence="1" id="KW-1133">Transmembrane helix</keyword>